<protein>
    <submittedName>
        <fullName evidence="1">Uncharacterized protein</fullName>
    </submittedName>
</protein>
<dbReference type="Proteomes" id="UP000295781">
    <property type="component" value="Chromosome"/>
</dbReference>
<organism evidence="1 2">
    <name type="scientific">Sorangium cellulosum</name>
    <name type="common">Polyangium cellulosum</name>
    <dbReference type="NCBI Taxonomy" id="56"/>
    <lineage>
        <taxon>Bacteria</taxon>
        <taxon>Pseudomonadati</taxon>
        <taxon>Myxococcota</taxon>
        <taxon>Polyangia</taxon>
        <taxon>Polyangiales</taxon>
        <taxon>Polyangiaceae</taxon>
        <taxon>Sorangium</taxon>
    </lineage>
</organism>
<dbReference type="EMBL" id="CP012670">
    <property type="protein sequence ID" value="AUX26113.1"/>
    <property type="molecule type" value="Genomic_DNA"/>
</dbReference>
<evidence type="ECO:0000313" key="2">
    <source>
        <dbReference type="Proteomes" id="UP000295781"/>
    </source>
</evidence>
<name>A0A4P2QAL3_SORCE</name>
<reference evidence="1 2" key="1">
    <citation type="submission" date="2015-09" db="EMBL/GenBank/DDBJ databases">
        <title>Sorangium comparison.</title>
        <authorList>
            <person name="Zaburannyi N."/>
            <person name="Bunk B."/>
            <person name="Overmann J."/>
            <person name="Mueller R."/>
        </authorList>
    </citation>
    <scope>NUCLEOTIDE SEQUENCE [LARGE SCALE GENOMIC DNA]</scope>
    <source>
        <strain evidence="1 2">So ceGT47</strain>
    </source>
</reference>
<gene>
    <name evidence="1" type="ORF">SOCEGT47_066730</name>
</gene>
<dbReference type="OrthoDB" id="5494761at2"/>
<evidence type="ECO:0000313" key="1">
    <source>
        <dbReference type="EMBL" id="AUX26113.1"/>
    </source>
</evidence>
<proteinExistence type="predicted"/>
<dbReference type="RefSeq" id="WP_129353501.1">
    <property type="nucleotide sequence ID" value="NZ_CP012670.1"/>
</dbReference>
<sequence>MHPLLLALRAALAAGPVAPGAPPDPWHAWLLVALARQVERQRWLMRVWHERLDTDAFEGEVPGMPGWTFLFHGDGLCLTAPDGEAIDVDDHGDGGLTIDPYFFARRILSLPRPALPERRLRAFLPTADAMVAAIRELTEEGLLVPGAHGHVFRVVRGLEADAEALAAIDLSDAALRARWAEHLGDHELLARERPSAAAEARAAAQREAYKRYLLARIADGATARAFIDPLEAVLTPAELVDACAGLIDAAVDATAGHAIERLEAHPDYPVCPAVSRLLARADPAQHHPYAVHAAARYLLRRGIERERAVEVALAFARVRVVKGYRGNPFLGELALLLLEHAPQHALAVLRRALRSSTPVAQKDVAAALAALGQPWCLRELLLALDEARTFGASAAVRAALSWMGSDEARAAVARWTQTHVLRATRGPGYGQEEVLEANAGQSLAAEIDERHPWADAVRPAIDPDFDRVVWA</sequence>
<accession>A0A4P2QAL3</accession>
<dbReference type="AlphaFoldDB" id="A0A4P2QAL3"/>